<dbReference type="InterPro" id="IPR051100">
    <property type="entry name" value="DnaJ_subfamily_B/C"/>
</dbReference>
<dbReference type="InterPro" id="IPR001623">
    <property type="entry name" value="DnaJ_domain"/>
</dbReference>
<dbReference type="GO" id="GO:0005789">
    <property type="term" value="C:endoplasmic reticulum membrane"/>
    <property type="evidence" value="ECO:0007669"/>
    <property type="project" value="UniProtKB-SubCell"/>
</dbReference>
<dbReference type="WBParaSite" id="Pan_g109.t1">
    <property type="protein sequence ID" value="Pan_g109.t1"/>
    <property type="gene ID" value="Pan_g109"/>
</dbReference>
<feature type="region of interest" description="Disordered" evidence="6">
    <location>
        <begin position="43"/>
        <end position="132"/>
    </location>
</feature>
<evidence type="ECO:0000256" key="2">
    <source>
        <dbReference type="ARBA" id="ARBA00022692"/>
    </source>
</evidence>
<feature type="domain" description="J" evidence="8">
    <location>
        <begin position="142"/>
        <end position="206"/>
    </location>
</feature>
<evidence type="ECO:0000256" key="3">
    <source>
        <dbReference type="ARBA" id="ARBA00022824"/>
    </source>
</evidence>
<keyword evidence="4 7" id="KW-1133">Transmembrane helix</keyword>
<dbReference type="AlphaFoldDB" id="A0A7E4UNK9"/>
<feature type="compositionally biased region" description="Basic and acidic residues" evidence="6">
    <location>
        <begin position="55"/>
        <end position="79"/>
    </location>
</feature>
<evidence type="ECO:0000259" key="8">
    <source>
        <dbReference type="PROSITE" id="PS50076"/>
    </source>
</evidence>
<evidence type="ECO:0000313" key="10">
    <source>
        <dbReference type="WBParaSite" id="Pan_g109.t1"/>
    </source>
</evidence>
<comment type="subcellular location">
    <subcellularLocation>
        <location evidence="1">Endoplasmic reticulum membrane</location>
        <topology evidence="1">Single-pass membrane protein</topology>
    </subcellularLocation>
</comment>
<evidence type="ECO:0000313" key="9">
    <source>
        <dbReference type="Proteomes" id="UP000492821"/>
    </source>
</evidence>
<dbReference type="InterPro" id="IPR036869">
    <property type="entry name" value="J_dom_sf"/>
</dbReference>
<dbReference type="SUPFAM" id="SSF46565">
    <property type="entry name" value="Chaperone J-domain"/>
    <property type="match status" value="1"/>
</dbReference>
<dbReference type="PANTHER" id="PTHR43908:SF3">
    <property type="entry name" value="AT29763P-RELATED"/>
    <property type="match status" value="1"/>
</dbReference>
<dbReference type="Proteomes" id="UP000492821">
    <property type="component" value="Unassembled WGS sequence"/>
</dbReference>
<dbReference type="PANTHER" id="PTHR43908">
    <property type="entry name" value="AT29763P-RELATED"/>
    <property type="match status" value="1"/>
</dbReference>
<evidence type="ECO:0000256" key="1">
    <source>
        <dbReference type="ARBA" id="ARBA00004389"/>
    </source>
</evidence>
<dbReference type="GO" id="GO:0071218">
    <property type="term" value="P:cellular response to misfolded protein"/>
    <property type="evidence" value="ECO:0007669"/>
    <property type="project" value="TreeGrafter"/>
</dbReference>
<reference evidence="10" key="2">
    <citation type="submission" date="2020-10" db="UniProtKB">
        <authorList>
            <consortium name="WormBaseParasite"/>
        </authorList>
    </citation>
    <scope>IDENTIFICATION</scope>
</reference>
<feature type="transmembrane region" description="Helical" evidence="7">
    <location>
        <begin position="275"/>
        <end position="295"/>
    </location>
</feature>
<sequence>MVADANRDEALKCLQIAKDAMLEKDEAKMKRFIAKAQRLDPNCDVKSFLTGTASERSDKPPPQERSYSHDDHYEDADLRQRRRPSTGSNQKSQAKSNGRTPSASRSPKSSSRSRSNSASRASKPEYSQDEVHAVDRIRHCKDYYEILQVSKDSSEITLKKKYRELALKLHPDKCKVPGATDAFKALGNAYAVLSDTKKRAEYDQFGAEGVRGRRHNDGFNDYDVGRGFEAEMSPEDIFEMFFGGGFPNGSVYRRRAHFQFRREEPQEPQTLLGNIFHILPLLVLLFGGLFMQFLVGEPAYSLSREGDYVYPRITRDLRVNYYVKKNFESDYRSKLGQIESHVENEYITQLRMRCYKEKNNRESMLWTAKMRGDQGLWKKAQEMNMPSCKRLEEVMSH</sequence>
<accession>A0A7E4UNK9</accession>
<feature type="compositionally biased region" description="Low complexity" evidence="6">
    <location>
        <begin position="101"/>
        <end position="121"/>
    </location>
</feature>
<keyword evidence="2 7" id="KW-0812">Transmembrane</keyword>
<evidence type="ECO:0000256" key="4">
    <source>
        <dbReference type="ARBA" id="ARBA00022989"/>
    </source>
</evidence>
<proteinExistence type="predicted"/>
<feature type="compositionally biased region" description="Polar residues" evidence="6">
    <location>
        <begin position="85"/>
        <end position="100"/>
    </location>
</feature>
<dbReference type="CDD" id="cd06257">
    <property type="entry name" value="DnaJ"/>
    <property type="match status" value="1"/>
</dbReference>
<dbReference type="PROSITE" id="PS50076">
    <property type="entry name" value="DNAJ_2"/>
    <property type="match status" value="1"/>
</dbReference>
<evidence type="ECO:0000256" key="7">
    <source>
        <dbReference type="SAM" id="Phobius"/>
    </source>
</evidence>
<dbReference type="PRINTS" id="PR00625">
    <property type="entry name" value="JDOMAIN"/>
</dbReference>
<dbReference type="Gene3D" id="1.10.287.110">
    <property type="entry name" value="DnaJ domain"/>
    <property type="match status" value="1"/>
</dbReference>
<dbReference type="InterPro" id="IPR015399">
    <property type="entry name" value="DUF1977_DnaJ-like"/>
</dbReference>
<organism evidence="9 10">
    <name type="scientific">Panagrellus redivivus</name>
    <name type="common">Microworm</name>
    <dbReference type="NCBI Taxonomy" id="6233"/>
    <lineage>
        <taxon>Eukaryota</taxon>
        <taxon>Metazoa</taxon>
        <taxon>Ecdysozoa</taxon>
        <taxon>Nematoda</taxon>
        <taxon>Chromadorea</taxon>
        <taxon>Rhabditida</taxon>
        <taxon>Tylenchina</taxon>
        <taxon>Panagrolaimomorpha</taxon>
        <taxon>Panagrolaimoidea</taxon>
        <taxon>Panagrolaimidae</taxon>
        <taxon>Panagrellus</taxon>
    </lineage>
</organism>
<dbReference type="GO" id="GO:0030544">
    <property type="term" value="F:Hsp70 protein binding"/>
    <property type="evidence" value="ECO:0007669"/>
    <property type="project" value="TreeGrafter"/>
</dbReference>
<keyword evidence="5 7" id="KW-0472">Membrane</keyword>
<dbReference type="SMART" id="SM00271">
    <property type="entry name" value="DnaJ"/>
    <property type="match status" value="1"/>
</dbReference>
<reference evidence="9" key="1">
    <citation type="journal article" date="2013" name="Genetics">
        <title>The draft genome and transcriptome of Panagrellus redivivus are shaped by the harsh demands of a free-living lifestyle.</title>
        <authorList>
            <person name="Srinivasan J."/>
            <person name="Dillman A.R."/>
            <person name="Macchietto M.G."/>
            <person name="Heikkinen L."/>
            <person name="Lakso M."/>
            <person name="Fracchia K.M."/>
            <person name="Antoshechkin I."/>
            <person name="Mortazavi A."/>
            <person name="Wong G."/>
            <person name="Sternberg P.W."/>
        </authorList>
    </citation>
    <scope>NUCLEOTIDE SEQUENCE [LARGE SCALE GENOMIC DNA]</scope>
    <source>
        <strain evidence="9">MT8872</strain>
    </source>
</reference>
<keyword evidence="3" id="KW-0256">Endoplasmic reticulum</keyword>
<name>A0A7E4UNK9_PANRE</name>
<protein>
    <submittedName>
        <fullName evidence="10">J domain-containing protein</fullName>
    </submittedName>
</protein>
<dbReference type="Pfam" id="PF00226">
    <property type="entry name" value="DnaJ"/>
    <property type="match status" value="1"/>
</dbReference>
<keyword evidence="9" id="KW-1185">Reference proteome</keyword>
<evidence type="ECO:0000256" key="5">
    <source>
        <dbReference type="ARBA" id="ARBA00023136"/>
    </source>
</evidence>
<dbReference type="Pfam" id="PF09320">
    <property type="entry name" value="DUF1977"/>
    <property type="match status" value="1"/>
</dbReference>
<dbReference type="InterPro" id="IPR018253">
    <property type="entry name" value="DnaJ_domain_CS"/>
</dbReference>
<dbReference type="PROSITE" id="PS00636">
    <property type="entry name" value="DNAJ_1"/>
    <property type="match status" value="1"/>
</dbReference>
<dbReference type="FunFam" id="1.10.287.110:FF:000137">
    <property type="entry name" value="DnaJ homolog subfamily B member 1"/>
    <property type="match status" value="1"/>
</dbReference>
<evidence type="ECO:0000256" key="6">
    <source>
        <dbReference type="SAM" id="MobiDB-lite"/>
    </source>
</evidence>